<evidence type="ECO:0000313" key="1">
    <source>
        <dbReference type="EMBL" id="CCF83616.1"/>
    </source>
</evidence>
<organism evidence="1 2">
    <name type="scientific">Nitrolancea hollandica Lb</name>
    <dbReference type="NCBI Taxonomy" id="1129897"/>
    <lineage>
        <taxon>Bacteria</taxon>
        <taxon>Pseudomonadati</taxon>
        <taxon>Thermomicrobiota</taxon>
        <taxon>Thermomicrobia</taxon>
        <taxon>Sphaerobacterales</taxon>
        <taxon>Sphaerobacterineae</taxon>
        <taxon>Sphaerobacteraceae</taxon>
        <taxon>Nitrolancea</taxon>
    </lineage>
</organism>
<proteinExistence type="predicted"/>
<protein>
    <submittedName>
        <fullName evidence="1">Uncharacterized protein</fullName>
    </submittedName>
</protein>
<keyword evidence="2" id="KW-1185">Reference proteome</keyword>
<comment type="caution">
    <text evidence="1">The sequence shown here is derived from an EMBL/GenBank/DDBJ whole genome shotgun (WGS) entry which is preliminary data.</text>
</comment>
<dbReference type="Proteomes" id="UP000004221">
    <property type="component" value="Unassembled WGS sequence"/>
</dbReference>
<gene>
    <name evidence="1" type="ORF">NITHO_2510014</name>
</gene>
<reference evidence="1 2" key="1">
    <citation type="journal article" date="2012" name="ISME J.">
        <title>Nitrification expanded: discovery, physiology and genomics of a nitrite-oxidizing bacterium from the phylum Chloroflexi.</title>
        <authorList>
            <person name="Sorokin D.Y."/>
            <person name="Lucker S."/>
            <person name="Vejmelkova D."/>
            <person name="Kostrikina N.A."/>
            <person name="Kleerebezem R."/>
            <person name="Rijpstra W.I."/>
            <person name="Damste J.S."/>
            <person name="Le Paslier D."/>
            <person name="Muyzer G."/>
            <person name="Wagner M."/>
            <person name="van Loosdrecht M.C."/>
            <person name="Daims H."/>
        </authorList>
    </citation>
    <scope>NUCLEOTIDE SEQUENCE [LARGE SCALE GENOMIC DNA]</scope>
    <source>
        <strain evidence="2">none</strain>
    </source>
</reference>
<accession>I4EG04</accession>
<evidence type="ECO:0000313" key="2">
    <source>
        <dbReference type="Proteomes" id="UP000004221"/>
    </source>
</evidence>
<dbReference type="AlphaFoldDB" id="I4EG04"/>
<name>I4EG04_9BACT</name>
<sequence length="93" mass="9927">MGPETDGSGSMSNAIMPHEAPQAPALTLAEALEEYRLAVEAAGRFRMAYAAVLNELELREAVVAEAKEAITALMVENKIKPSLRITTKDGKNG</sequence>
<dbReference type="EMBL" id="CAGS01000170">
    <property type="protein sequence ID" value="CCF83616.1"/>
    <property type="molecule type" value="Genomic_DNA"/>
</dbReference>